<evidence type="ECO:0000313" key="6">
    <source>
        <dbReference type="EMBL" id="RKK02581.1"/>
    </source>
</evidence>
<keyword evidence="4" id="KW-0472">Membrane</keyword>
<dbReference type="FunCoup" id="A0A3A9JAM9">
    <property type="interactions" value="306"/>
</dbReference>
<evidence type="ECO:0000313" key="8">
    <source>
        <dbReference type="Proteomes" id="UP000274097"/>
    </source>
</evidence>
<organism evidence="6 9">
    <name type="scientific">Teichococcus wenyumeiae</name>
    <dbReference type="NCBI Taxonomy" id="2478470"/>
    <lineage>
        <taxon>Bacteria</taxon>
        <taxon>Pseudomonadati</taxon>
        <taxon>Pseudomonadota</taxon>
        <taxon>Alphaproteobacteria</taxon>
        <taxon>Acetobacterales</taxon>
        <taxon>Roseomonadaceae</taxon>
        <taxon>Roseomonas</taxon>
    </lineage>
</organism>
<dbReference type="PANTHER" id="PTHR24567:SF75">
    <property type="entry name" value="FUMARATE AND NITRATE REDUCTION REGULATORY PROTEIN"/>
    <property type="match status" value="1"/>
</dbReference>
<dbReference type="FunFam" id="1.10.10.10:FF:000028">
    <property type="entry name" value="Fumarate/nitrate reduction transcriptional regulator Fnr"/>
    <property type="match status" value="1"/>
</dbReference>
<evidence type="ECO:0000256" key="4">
    <source>
        <dbReference type="SAM" id="Phobius"/>
    </source>
</evidence>
<dbReference type="SUPFAM" id="SSF51206">
    <property type="entry name" value="cAMP-binding domain-like"/>
    <property type="match status" value="1"/>
</dbReference>
<dbReference type="CDD" id="cd00038">
    <property type="entry name" value="CAP_ED"/>
    <property type="match status" value="1"/>
</dbReference>
<evidence type="ECO:0000256" key="1">
    <source>
        <dbReference type="ARBA" id="ARBA00023015"/>
    </source>
</evidence>
<dbReference type="InterPro" id="IPR012318">
    <property type="entry name" value="HTH_CRP"/>
</dbReference>
<keyword evidence="1" id="KW-0805">Transcription regulation</keyword>
<sequence>MLPRDATIGVRTAGMPLPAMAGMGLAGMALVGTTVTLRRDQSLFLAGDAASHVYRVMAGCVRSLALMPDGRRQVAEFHLPGDLLGLDGREAHLLSAEAVGDAILLRFPRRQLEAEAVRDPAAARGLYDLACRSLETAQRRLMVLGRKTAAERLASFLLEMAERTGGDRRFDLPMSRQDIADHLGLTIETVSRVFSQFRRKGLIALPTAQRVELRDHDAVEAASGDCAA</sequence>
<keyword evidence="4" id="KW-0812">Transmembrane</keyword>
<dbReference type="InterPro" id="IPR018490">
    <property type="entry name" value="cNMP-bd_dom_sf"/>
</dbReference>
<evidence type="ECO:0000259" key="5">
    <source>
        <dbReference type="PROSITE" id="PS51063"/>
    </source>
</evidence>
<keyword evidence="4" id="KW-1133">Transmembrane helix</keyword>
<dbReference type="GO" id="GO:0003677">
    <property type="term" value="F:DNA binding"/>
    <property type="evidence" value="ECO:0007669"/>
    <property type="project" value="UniProtKB-KW"/>
</dbReference>
<protein>
    <submittedName>
        <fullName evidence="6">Transcriptional regulator</fullName>
    </submittedName>
</protein>
<evidence type="ECO:0000313" key="7">
    <source>
        <dbReference type="EMBL" id="RMI26454.1"/>
    </source>
</evidence>
<dbReference type="InParanoid" id="A0A3A9JAM9"/>
<dbReference type="Gene3D" id="1.10.10.10">
    <property type="entry name" value="Winged helix-like DNA-binding domain superfamily/Winged helix DNA-binding domain"/>
    <property type="match status" value="1"/>
</dbReference>
<dbReference type="SMART" id="SM00419">
    <property type="entry name" value="HTH_CRP"/>
    <property type="match status" value="1"/>
</dbReference>
<dbReference type="Proteomes" id="UP000278036">
    <property type="component" value="Unassembled WGS sequence"/>
</dbReference>
<dbReference type="PRINTS" id="PR00034">
    <property type="entry name" value="HTHCRP"/>
</dbReference>
<dbReference type="PROSITE" id="PS51063">
    <property type="entry name" value="HTH_CRP_2"/>
    <property type="match status" value="1"/>
</dbReference>
<dbReference type="EMBL" id="RAQU01000141">
    <property type="protein sequence ID" value="RKK02581.1"/>
    <property type="molecule type" value="Genomic_DNA"/>
</dbReference>
<comment type="caution">
    <text evidence="6">The sequence shown here is derived from an EMBL/GenBank/DDBJ whole genome shotgun (WGS) entry which is preliminary data.</text>
</comment>
<keyword evidence="2" id="KW-0238">DNA-binding</keyword>
<dbReference type="Pfam" id="PF13545">
    <property type="entry name" value="HTH_Crp_2"/>
    <property type="match status" value="1"/>
</dbReference>
<dbReference type="PANTHER" id="PTHR24567">
    <property type="entry name" value="CRP FAMILY TRANSCRIPTIONAL REGULATORY PROTEIN"/>
    <property type="match status" value="1"/>
</dbReference>
<dbReference type="Gene3D" id="2.60.120.10">
    <property type="entry name" value="Jelly Rolls"/>
    <property type="match status" value="1"/>
</dbReference>
<dbReference type="SUPFAM" id="SSF46785">
    <property type="entry name" value="Winged helix' DNA-binding domain"/>
    <property type="match status" value="1"/>
</dbReference>
<feature type="transmembrane region" description="Helical" evidence="4">
    <location>
        <begin position="20"/>
        <end position="37"/>
    </location>
</feature>
<dbReference type="InterPro" id="IPR014710">
    <property type="entry name" value="RmlC-like_jellyroll"/>
</dbReference>
<dbReference type="AlphaFoldDB" id="A0A3A9JAM9"/>
<feature type="domain" description="HTH crp-type" evidence="5">
    <location>
        <begin position="147"/>
        <end position="217"/>
    </location>
</feature>
<dbReference type="CDD" id="cd00092">
    <property type="entry name" value="HTH_CRP"/>
    <property type="match status" value="1"/>
</dbReference>
<evidence type="ECO:0000313" key="9">
    <source>
        <dbReference type="Proteomes" id="UP000278036"/>
    </source>
</evidence>
<dbReference type="GO" id="GO:0005829">
    <property type="term" value="C:cytosol"/>
    <property type="evidence" value="ECO:0007669"/>
    <property type="project" value="TreeGrafter"/>
</dbReference>
<proteinExistence type="predicted"/>
<dbReference type="SMART" id="SM00100">
    <property type="entry name" value="cNMP"/>
    <property type="match status" value="1"/>
</dbReference>
<evidence type="ECO:0000256" key="2">
    <source>
        <dbReference type="ARBA" id="ARBA00023125"/>
    </source>
</evidence>
<dbReference type="Proteomes" id="UP000274097">
    <property type="component" value="Unassembled WGS sequence"/>
</dbReference>
<keyword evidence="8" id="KW-1185">Reference proteome</keyword>
<dbReference type="InterPro" id="IPR050397">
    <property type="entry name" value="Env_Response_Regulators"/>
</dbReference>
<evidence type="ECO:0000256" key="3">
    <source>
        <dbReference type="ARBA" id="ARBA00023163"/>
    </source>
</evidence>
<dbReference type="Pfam" id="PF00027">
    <property type="entry name" value="cNMP_binding"/>
    <property type="match status" value="1"/>
</dbReference>
<dbReference type="EMBL" id="RFLX01000002">
    <property type="protein sequence ID" value="RMI26454.1"/>
    <property type="molecule type" value="Genomic_DNA"/>
</dbReference>
<name>A0A3A9JAM9_9PROT</name>
<keyword evidence="3" id="KW-0804">Transcription</keyword>
<accession>A0A3A9JAM9</accession>
<gene>
    <name evidence="6" type="ORF">D6Z83_18960</name>
    <name evidence="7" type="ORF">EBE87_04035</name>
</gene>
<dbReference type="GO" id="GO:0003700">
    <property type="term" value="F:DNA-binding transcription factor activity"/>
    <property type="evidence" value="ECO:0007669"/>
    <property type="project" value="TreeGrafter"/>
</dbReference>
<dbReference type="InterPro" id="IPR000595">
    <property type="entry name" value="cNMP-bd_dom"/>
</dbReference>
<dbReference type="InterPro" id="IPR036388">
    <property type="entry name" value="WH-like_DNA-bd_sf"/>
</dbReference>
<reference evidence="6 9" key="1">
    <citation type="submission" date="2018-09" db="EMBL/GenBank/DDBJ databases">
        <title>Roseomonas sp. nov., isolated from feces of Tibetan antelopes in the Qinghai-Tibet plateau, China.</title>
        <authorList>
            <person name="Tian Z."/>
        </authorList>
    </citation>
    <scope>NUCLEOTIDE SEQUENCE [LARGE SCALE GENOMIC DNA]</scope>
    <source>
        <strain evidence="7 8">Z23</strain>
        <strain evidence="6 9">Z24</strain>
    </source>
</reference>
<dbReference type="InterPro" id="IPR036390">
    <property type="entry name" value="WH_DNA-bd_sf"/>
</dbReference>